<keyword evidence="12" id="KW-1185">Reference proteome</keyword>
<dbReference type="InterPro" id="IPR009057">
    <property type="entry name" value="Homeodomain-like_sf"/>
</dbReference>
<evidence type="ECO:0000256" key="2">
    <source>
        <dbReference type="ARBA" id="ARBA00022490"/>
    </source>
</evidence>
<dbReference type="Gene3D" id="1.10.10.60">
    <property type="entry name" value="Homeodomain-like"/>
    <property type="match status" value="2"/>
</dbReference>
<keyword evidence="4" id="KW-0902">Two-component regulatory system</keyword>
<comment type="subcellular location">
    <subcellularLocation>
        <location evidence="1">Cytoplasm</location>
    </subcellularLocation>
</comment>
<reference evidence="11 12" key="1">
    <citation type="submission" date="2023-03" db="EMBL/GenBank/DDBJ databases">
        <title>Draft genome sequence of the bacteria which degrade cell wall of Tricholomamatutake.</title>
        <authorList>
            <person name="Konishi Y."/>
            <person name="Fukuta Y."/>
            <person name="Shirasaka N."/>
        </authorList>
    </citation>
    <scope>NUCLEOTIDE SEQUENCE [LARGE SCALE GENOMIC DNA]</scope>
    <source>
        <strain evidence="12">mu1</strain>
    </source>
</reference>
<protein>
    <recommendedName>
        <fullName evidence="13">Response regulator</fullName>
    </recommendedName>
</protein>
<dbReference type="Proteomes" id="UP001157114">
    <property type="component" value="Unassembled WGS sequence"/>
</dbReference>
<dbReference type="PANTHER" id="PTHR42713:SF3">
    <property type="entry name" value="TRANSCRIPTIONAL REGULATORY PROTEIN HPTR"/>
    <property type="match status" value="1"/>
</dbReference>
<organism evidence="11 12">
    <name type="scientific">Paenibacillus glycanilyticus</name>
    <dbReference type="NCBI Taxonomy" id="126569"/>
    <lineage>
        <taxon>Bacteria</taxon>
        <taxon>Bacillati</taxon>
        <taxon>Bacillota</taxon>
        <taxon>Bacilli</taxon>
        <taxon>Bacillales</taxon>
        <taxon>Paenibacillaceae</taxon>
        <taxon>Paenibacillus</taxon>
    </lineage>
</organism>
<dbReference type="SUPFAM" id="SSF46689">
    <property type="entry name" value="Homeodomain-like"/>
    <property type="match status" value="2"/>
</dbReference>
<dbReference type="PRINTS" id="PR00032">
    <property type="entry name" value="HTHARAC"/>
</dbReference>
<evidence type="ECO:0000256" key="4">
    <source>
        <dbReference type="ARBA" id="ARBA00023012"/>
    </source>
</evidence>
<dbReference type="Gene3D" id="3.40.50.2300">
    <property type="match status" value="1"/>
</dbReference>
<keyword evidence="3 8" id="KW-0597">Phosphoprotein</keyword>
<evidence type="ECO:0000256" key="8">
    <source>
        <dbReference type="PROSITE-ProRule" id="PRU00169"/>
    </source>
</evidence>
<feature type="domain" description="Response regulatory" evidence="10">
    <location>
        <begin position="3"/>
        <end position="120"/>
    </location>
</feature>
<dbReference type="SMART" id="SM00342">
    <property type="entry name" value="HTH_ARAC"/>
    <property type="match status" value="1"/>
</dbReference>
<dbReference type="PANTHER" id="PTHR42713">
    <property type="entry name" value="HISTIDINE KINASE-RELATED"/>
    <property type="match status" value="1"/>
</dbReference>
<dbReference type="SMART" id="SM00448">
    <property type="entry name" value="REC"/>
    <property type="match status" value="1"/>
</dbReference>
<sequence length="345" mass="39353">MIKVLLVEDEPLVRRGIRSMMPLGEYGMELIGEAASGEEALAVLERQPVDLVITDISMPGMNGLELIEVIKERFVHTRSVVLTCHQDFDYLQRALRLGAIDYLVKTQLDDDSAADMLKRVSDMLGMLRKPGIDDHAPEARADFQELSRGWGELFWLVEREGFEMLAARSASALHPEAWNALLLREHEGWLTKCPLLEPLRGSKAGLNGKDTVNGIKEWLVTFREEALMLLRRTMYSEEVIASVVRALDLLNGHTGERMNQAELCKEINMSISYFSKCFKEIVGLPFVTYAQDRNIRHAQQLLQTTNIPVYQVAEQSGFQDEKYFGKIFRLKTGRSPSEYRLLYRE</sequence>
<evidence type="ECO:0000256" key="3">
    <source>
        <dbReference type="ARBA" id="ARBA00022553"/>
    </source>
</evidence>
<dbReference type="EMBL" id="BSSQ01000013">
    <property type="protein sequence ID" value="GLX68585.1"/>
    <property type="molecule type" value="Genomic_DNA"/>
</dbReference>
<evidence type="ECO:0000256" key="6">
    <source>
        <dbReference type="ARBA" id="ARBA00023125"/>
    </source>
</evidence>
<accession>A0ABQ6GEA9</accession>
<dbReference type="InterPro" id="IPR020449">
    <property type="entry name" value="Tscrpt_reg_AraC-type_HTH"/>
</dbReference>
<dbReference type="SUPFAM" id="SSF52172">
    <property type="entry name" value="CheY-like"/>
    <property type="match status" value="1"/>
</dbReference>
<name>A0ABQ6GEA9_9BACL</name>
<dbReference type="InterPro" id="IPR011006">
    <property type="entry name" value="CheY-like_superfamily"/>
</dbReference>
<keyword evidence="2" id="KW-0963">Cytoplasm</keyword>
<proteinExistence type="predicted"/>
<dbReference type="InterPro" id="IPR018060">
    <property type="entry name" value="HTH_AraC"/>
</dbReference>
<evidence type="ECO:0000259" key="10">
    <source>
        <dbReference type="PROSITE" id="PS50110"/>
    </source>
</evidence>
<evidence type="ECO:0008006" key="13">
    <source>
        <dbReference type="Google" id="ProtNLM"/>
    </source>
</evidence>
<dbReference type="InterPro" id="IPR051552">
    <property type="entry name" value="HptR"/>
</dbReference>
<keyword evidence="6" id="KW-0238">DNA-binding</keyword>
<evidence type="ECO:0000259" key="9">
    <source>
        <dbReference type="PROSITE" id="PS01124"/>
    </source>
</evidence>
<gene>
    <name evidence="11" type="ORF">MU1_29300</name>
</gene>
<evidence type="ECO:0000256" key="7">
    <source>
        <dbReference type="ARBA" id="ARBA00023163"/>
    </source>
</evidence>
<dbReference type="PROSITE" id="PS50110">
    <property type="entry name" value="RESPONSE_REGULATORY"/>
    <property type="match status" value="1"/>
</dbReference>
<dbReference type="CDD" id="cd17536">
    <property type="entry name" value="REC_YesN-like"/>
    <property type="match status" value="1"/>
</dbReference>
<comment type="caution">
    <text evidence="11">The sequence shown here is derived from an EMBL/GenBank/DDBJ whole genome shotgun (WGS) entry which is preliminary data.</text>
</comment>
<dbReference type="Pfam" id="PF12833">
    <property type="entry name" value="HTH_18"/>
    <property type="match status" value="1"/>
</dbReference>
<dbReference type="RefSeq" id="WP_284239327.1">
    <property type="nucleotide sequence ID" value="NZ_BSSQ01000013.1"/>
</dbReference>
<evidence type="ECO:0000313" key="12">
    <source>
        <dbReference type="Proteomes" id="UP001157114"/>
    </source>
</evidence>
<dbReference type="InterPro" id="IPR001789">
    <property type="entry name" value="Sig_transdc_resp-reg_receiver"/>
</dbReference>
<evidence type="ECO:0000256" key="1">
    <source>
        <dbReference type="ARBA" id="ARBA00004496"/>
    </source>
</evidence>
<evidence type="ECO:0000256" key="5">
    <source>
        <dbReference type="ARBA" id="ARBA00023015"/>
    </source>
</evidence>
<feature type="modified residue" description="4-aspartylphosphate" evidence="8">
    <location>
        <position position="55"/>
    </location>
</feature>
<evidence type="ECO:0000313" key="11">
    <source>
        <dbReference type="EMBL" id="GLX68585.1"/>
    </source>
</evidence>
<dbReference type="Pfam" id="PF00072">
    <property type="entry name" value="Response_reg"/>
    <property type="match status" value="1"/>
</dbReference>
<keyword evidence="7" id="KW-0804">Transcription</keyword>
<keyword evidence="5" id="KW-0805">Transcription regulation</keyword>
<dbReference type="PROSITE" id="PS01124">
    <property type="entry name" value="HTH_ARAC_FAMILY_2"/>
    <property type="match status" value="1"/>
</dbReference>
<feature type="domain" description="HTH araC/xylS-type" evidence="9">
    <location>
        <begin position="244"/>
        <end position="342"/>
    </location>
</feature>